<gene>
    <name evidence="19" type="ORF">TJEJU_0719</name>
</gene>
<evidence type="ECO:0000259" key="18">
    <source>
        <dbReference type="Pfam" id="PF07715"/>
    </source>
</evidence>
<evidence type="ECO:0000313" key="19">
    <source>
        <dbReference type="EMBL" id="SNR14493.1"/>
    </source>
</evidence>
<evidence type="ECO:0000256" key="1">
    <source>
        <dbReference type="ARBA" id="ARBA00004571"/>
    </source>
</evidence>
<dbReference type="GO" id="GO:0038023">
    <property type="term" value="F:signaling receptor activity"/>
    <property type="evidence" value="ECO:0007669"/>
    <property type="project" value="InterPro"/>
</dbReference>
<dbReference type="CDD" id="cd01347">
    <property type="entry name" value="ligand_gated_channel"/>
    <property type="match status" value="1"/>
</dbReference>
<feature type="domain" description="TonB-dependent receptor plug" evidence="18">
    <location>
        <begin position="126"/>
        <end position="219"/>
    </location>
</feature>
<dbReference type="InterPro" id="IPR039426">
    <property type="entry name" value="TonB-dep_rcpt-like"/>
</dbReference>
<keyword evidence="6 14" id="KW-0812">Transmembrane</keyword>
<dbReference type="GO" id="GO:0015891">
    <property type="term" value="P:siderophore transport"/>
    <property type="evidence" value="ECO:0007669"/>
    <property type="project" value="InterPro"/>
</dbReference>
<dbReference type="KEGG" id="tje:TJEJU_0719"/>
<keyword evidence="11 14" id="KW-0472">Membrane</keyword>
<dbReference type="Proteomes" id="UP000215214">
    <property type="component" value="Chromosome TJEJU"/>
</dbReference>
<proteinExistence type="inferred from homology"/>
<keyword evidence="5" id="KW-0410">Iron transport</keyword>
<dbReference type="SUPFAM" id="SSF49464">
    <property type="entry name" value="Carboxypeptidase regulatory domain-like"/>
    <property type="match status" value="1"/>
</dbReference>
<sequence>MKKIILFFLLCLYSVVNNAQISGKVVDNNNVSLAGVTIIVKETAKQFETDIDGKFSIEASKNDVIILSYLGFKTKTVRVSELSNNSAIVLYEGNELLKEVTITNQQNKFSRKKTAYVAKLPLKNIENSQVYSTITDELLVSQNVNNFEDALKNAVGVDKLWQSTGRPGDGAGYYSIRGFATQPQLVNGMPGITNGFINPFNVERVEVIKGPSATLFGSTVTSYGGLINIVTKKPYKGTGGTISVGGGSFGFKKVALDLNTTDSSEKFSIRFNAGFQSEDSFQDAGLRESVFMAPAISYQVNDRLTLNFNYEVSGNKQTNPVFLFLNRLGPLAFNNLETLNYNPDLSFTDNSLQISNPTQNFRGEIAYKITDNWSSQTIVSGSSAESDGYYTFINNIFANPLDPTQPNPFFSTVGQRTDAETNSFDIQQNFTGDFKLGTIRNRVLIGVDYLETQNIDNSSNFASLNIITAQGQLIQGLPTNRNNLDFVLTGVVNANTNVNQNVLSAYVSDVINILPELSVMAGVRYDRFDYQGDKNTELDNATEYTKSTFAPKVGVVYQPILNKVSVFANYQNGFNYVNPVLANSVPGDFTSPLVLRSFDLENADQFEGGVKANLFGNKLETTVSYYNITVDNKIIGFGPTQQQDGKVKSQGIELDFNAYPVDGLNLRGGFAYNDSEILESTSNPLLVGQRFGEAGAEFTYNFWADYRFQEGKIKNLGITAGFNGSSDFNTMEGYPNVGEFILPAYTVINAGLYYDHPKFRVSFNVNNLTDEVYYKGWSTLTPQQPRAYFGALTYKF</sequence>
<keyword evidence="9" id="KW-0406">Ion transport</keyword>
<dbReference type="Pfam" id="PF07715">
    <property type="entry name" value="Plug"/>
    <property type="match status" value="1"/>
</dbReference>
<dbReference type="InterPro" id="IPR037066">
    <property type="entry name" value="Plug_dom_sf"/>
</dbReference>
<dbReference type="EMBL" id="LT899436">
    <property type="protein sequence ID" value="SNR14493.1"/>
    <property type="molecule type" value="Genomic_DNA"/>
</dbReference>
<dbReference type="InterPro" id="IPR036942">
    <property type="entry name" value="Beta-barrel_TonB_sf"/>
</dbReference>
<evidence type="ECO:0000259" key="17">
    <source>
        <dbReference type="Pfam" id="PF00593"/>
    </source>
</evidence>
<dbReference type="NCBIfam" id="TIGR01783">
    <property type="entry name" value="TonB-siderophor"/>
    <property type="match status" value="1"/>
</dbReference>
<evidence type="ECO:0000256" key="12">
    <source>
        <dbReference type="ARBA" id="ARBA00023170"/>
    </source>
</evidence>
<evidence type="ECO:0000256" key="3">
    <source>
        <dbReference type="ARBA" id="ARBA00022448"/>
    </source>
</evidence>
<dbReference type="Gene3D" id="2.40.170.20">
    <property type="entry name" value="TonB-dependent receptor, beta-barrel domain"/>
    <property type="match status" value="1"/>
</dbReference>
<keyword evidence="3 14" id="KW-0813">Transport</keyword>
<evidence type="ECO:0000256" key="4">
    <source>
        <dbReference type="ARBA" id="ARBA00022452"/>
    </source>
</evidence>
<evidence type="ECO:0000256" key="5">
    <source>
        <dbReference type="ARBA" id="ARBA00022496"/>
    </source>
</evidence>
<organism evidence="19 20">
    <name type="scientific">Tenacibaculum jejuense</name>
    <dbReference type="NCBI Taxonomy" id="584609"/>
    <lineage>
        <taxon>Bacteria</taxon>
        <taxon>Pseudomonadati</taxon>
        <taxon>Bacteroidota</taxon>
        <taxon>Flavobacteriia</taxon>
        <taxon>Flavobacteriales</taxon>
        <taxon>Flavobacteriaceae</taxon>
        <taxon>Tenacibaculum</taxon>
    </lineage>
</organism>
<evidence type="ECO:0000256" key="6">
    <source>
        <dbReference type="ARBA" id="ARBA00022692"/>
    </source>
</evidence>
<feature type="chain" id="PRO_5012195729" evidence="16">
    <location>
        <begin position="20"/>
        <end position="796"/>
    </location>
</feature>
<dbReference type="InterPro" id="IPR000531">
    <property type="entry name" value="Beta-barrel_TonB"/>
</dbReference>
<evidence type="ECO:0000256" key="2">
    <source>
        <dbReference type="ARBA" id="ARBA00009810"/>
    </source>
</evidence>
<dbReference type="InterPro" id="IPR008969">
    <property type="entry name" value="CarboxyPept-like_regulatory"/>
</dbReference>
<evidence type="ECO:0000256" key="9">
    <source>
        <dbReference type="ARBA" id="ARBA00023065"/>
    </source>
</evidence>
<dbReference type="InterPro" id="IPR010105">
    <property type="entry name" value="TonB_sidphr_rcpt"/>
</dbReference>
<evidence type="ECO:0000313" key="20">
    <source>
        <dbReference type="Proteomes" id="UP000215214"/>
    </source>
</evidence>
<name>A0A238U5L0_9FLAO</name>
<dbReference type="InterPro" id="IPR012910">
    <property type="entry name" value="Plug_dom"/>
</dbReference>
<dbReference type="AlphaFoldDB" id="A0A238U5L0"/>
<evidence type="ECO:0000256" key="16">
    <source>
        <dbReference type="SAM" id="SignalP"/>
    </source>
</evidence>
<dbReference type="RefSeq" id="WP_197697496.1">
    <property type="nucleotide sequence ID" value="NZ_LT899436.1"/>
</dbReference>
<dbReference type="GO" id="GO:0015344">
    <property type="term" value="F:siderophore uptake transmembrane transporter activity"/>
    <property type="evidence" value="ECO:0007669"/>
    <property type="project" value="TreeGrafter"/>
</dbReference>
<dbReference type="PANTHER" id="PTHR32552">
    <property type="entry name" value="FERRICHROME IRON RECEPTOR-RELATED"/>
    <property type="match status" value="1"/>
</dbReference>
<keyword evidence="4 14" id="KW-1134">Transmembrane beta strand</keyword>
<dbReference type="Pfam" id="PF00593">
    <property type="entry name" value="TonB_dep_Rec_b-barrel"/>
    <property type="match status" value="1"/>
</dbReference>
<evidence type="ECO:0000256" key="10">
    <source>
        <dbReference type="ARBA" id="ARBA00023077"/>
    </source>
</evidence>
<dbReference type="GO" id="GO:0009279">
    <property type="term" value="C:cell outer membrane"/>
    <property type="evidence" value="ECO:0007669"/>
    <property type="project" value="UniProtKB-SubCell"/>
</dbReference>
<dbReference type="PANTHER" id="PTHR32552:SF68">
    <property type="entry name" value="FERRICHROME OUTER MEMBRANE TRANSPORTER_PHAGE RECEPTOR"/>
    <property type="match status" value="1"/>
</dbReference>
<evidence type="ECO:0000256" key="8">
    <source>
        <dbReference type="ARBA" id="ARBA00023004"/>
    </source>
</evidence>
<feature type="signal peptide" evidence="16">
    <location>
        <begin position="1"/>
        <end position="19"/>
    </location>
</feature>
<dbReference type="Gene3D" id="2.170.130.10">
    <property type="entry name" value="TonB-dependent receptor, plug domain"/>
    <property type="match status" value="1"/>
</dbReference>
<dbReference type="SUPFAM" id="SSF56935">
    <property type="entry name" value="Porins"/>
    <property type="match status" value="1"/>
</dbReference>
<keyword evidence="13 14" id="KW-0998">Cell outer membrane</keyword>
<keyword evidence="12 19" id="KW-0675">Receptor</keyword>
<accession>A0A238U5L0</accession>
<evidence type="ECO:0000256" key="13">
    <source>
        <dbReference type="ARBA" id="ARBA00023237"/>
    </source>
</evidence>
<keyword evidence="8" id="KW-0408">Iron</keyword>
<comment type="similarity">
    <text evidence="2 14 15">Belongs to the TonB-dependent receptor family.</text>
</comment>
<keyword evidence="10 15" id="KW-0798">TonB box</keyword>
<comment type="subcellular location">
    <subcellularLocation>
        <location evidence="1 14">Cell outer membrane</location>
        <topology evidence="1 14">Multi-pass membrane protein</topology>
    </subcellularLocation>
</comment>
<evidence type="ECO:0000256" key="15">
    <source>
        <dbReference type="RuleBase" id="RU003357"/>
    </source>
</evidence>
<reference evidence="19 20" key="1">
    <citation type="submission" date="2017-07" db="EMBL/GenBank/DDBJ databases">
        <authorList>
            <person name="Sun Z.S."/>
            <person name="Albrecht U."/>
            <person name="Echele G."/>
            <person name="Lee C.C."/>
        </authorList>
    </citation>
    <scope>NUCLEOTIDE SEQUENCE [LARGE SCALE GENOMIC DNA]</scope>
    <source>
        <strain evidence="20">type strain: KCTC 22618</strain>
    </source>
</reference>
<feature type="domain" description="TonB-dependent receptor-like beta-barrel" evidence="17">
    <location>
        <begin position="300"/>
        <end position="768"/>
    </location>
</feature>
<protein>
    <submittedName>
        <fullName evidence="19">Probable TonB-dependent outer membrane receptor</fullName>
    </submittedName>
</protein>
<evidence type="ECO:0000256" key="14">
    <source>
        <dbReference type="PROSITE-ProRule" id="PRU01360"/>
    </source>
</evidence>
<dbReference type="PROSITE" id="PS52016">
    <property type="entry name" value="TONB_DEPENDENT_REC_3"/>
    <property type="match status" value="1"/>
</dbReference>
<evidence type="ECO:0000256" key="7">
    <source>
        <dbReference type="ARBA" id="ARBA00022729"/>
    </source>
</evidence>
<dbReference type="Pfam" id="PF13715">
    <property type="entry name" value="CarbopepD_reg_2"/>
    <property type="match status" value="1"/>
</dbReference>
<evidence type="ECO:0000256" key="11">
    <source>
        <dbReference type="ARBA" id="ARBA00023136"/>
    </source>
</evidence>
<keyword evidence="7 16" id="KW-0732">Signal</keyword>
<keyword evidence="20" id="KW-1185">Reference proteome</keyword>